<evidence type="ECO:0000313" key="2">
    <source>
        <dbReference type="Proteomes" id="UP001162992"/>
    </source>
</evidence>
<accession>A0ACC2DT81</accession>
<comment type="caution">
    <text evidence="1">The sequence shown here is derived from an EMBL/GenBank/DDBJ whole genome shotgun (WGS) entry which is preliminary data.</text>
</comment>
<keyword evidence="2" id="KW-1185">Reference proteome</keyword>
<organism evidence="1 2">
    <name type="scientific">Diphasiastrum complanatum</name>
    <name type="common">Issler's clubmoss</name>
    <name type="synonym">Lycopodium complanatum</name>
    <dbReference type="NCBI Taxonomy" id="34168"/>
    <lineage>
        <taxon>Eukaryota</taxon>
        <taxon>Viridiplantae</taxon>
        <taxon>Streptophyta</taxon>
        <taxon>Embryophyta</taxon>
        <taxon>Tracheophyta</taxon>
        <taxon>Lycopodiopsida</taxon>
        <taxon>Lycopodiales</taxon>
        <taxon>Lycopodiaceae</taxon>
        <taxon>Lycopodioideae</taxon>
        <taxon>Diphasiastrum</taxon>
    </lineage>
</organism>
<dbReference type="EMBL" id="CM055096">
    <property type="protein sequence ID" value="KAJ7557476.1"/>
    <property type="molecule type" value="Genomic_DNA"/>
</dbReference>
<reference evidence="2" key="1">
    <citation type="journal article" date="2024" name="Proc. Natl. Acad. Sci. U.S.A.">
        <title>Extraordinary preservation of gene collinearity over three hundred million years revealed in homosporous lycophytes.</title>
        <authorList>
            <person name="Li C."/>
            <person name="Wickell D."/>
            <person name="Kuo L.Y."/>
            <person name="Chen X."/>
            <person name="Nie B."/>
            <person name="Liao X."/>
            <person name="Peng D."/>
            <person name="Ji J."/>
            <person name="Jenkins J."/>
            <person name="Williams M."/>
            <person name="Shu S."/>
            <person name="Plott C."/>
            <person name="Barry K."/>
            <person name="Rajasekar S."/>
            <person name="Grimwood J."/>
            <person name="Han X."/>
            <person name="Sun S."/>
            <person name="Hou Z."/>
            <person name="He W."/>
            <person name="Dai G."/>
            <person name="Sun C."/>
            <person name="Schmutz J."/>
            <person name="Leebens-Mack J.H."/>
            <person name="Li F.W."/>
            <person name="Wang L."/>
        </authorList>
    </citation>
    <scope>NUCLEOTIDE SEQUENCE [LARGE SCALE GENOMIC DNA]</scope>
    <source>
        <strain evidence="2">cv. PW_Plant_1</strain>
    </source>
</reference>
<evidence type="ECO:0000313" key="1">
    <source>
        <dbReference type="EMBL" id="KAJ7557476.1"/>
    </source>
</evidence>
<gene>
    <name evidence="1" type="ORF">O6H91_05G128000</name>
</gene>
<name>A0ACC2DT81_DIPCM</name>
<sequence length="318" mass="33695">MSVEKSPARRGVTPPGGPSSIDLLRWSETNLSAADPSTMDSPGGRPTIRMHQPAGGISSIAFGEKMSVEEAEGLLKRRPGSEVKKKEMSGSGIFSSEAGGDALDFTNGLQTPPSVRSHLHQLQPPGGVSQIMFGIEESASPKKPTSIAEVAKQRELSGSHALAEDAHLKRNFSNAKAKELVGSNIFGPPPEIPMRSRSRNLEAREPKDVKGSAEPAPRNVHTSVKVSNPAGGRSQIFFGQETPERHSRKAHYQKVADLSGNNIFKGDTPVSSAEKPLSSAKLREISGSDIFADDKPVGRDCVGGIRKPPGGESSIALV</sequence>
<proteinExistence type="predicted"/>
<protein>
    <submittedName>
        <fullName evidence="1">Uncharacterized protein</fullName>
    </submittedName>
</protein>
<dbReference type="Proteomes" id="UP001162992">
    <property type="component" value="Chromosome 5"/>
</dbReference>